<dbReference type="Proteomes" id="UP000183898">
    <property type="component" value="Unassembled WGS sequence"/>
</dbReference>
<evidence type="ECO:0000313" key="2">
    <source>
        <dbReference type="EMBL" id="SEN00696.1"/>
    </source>
</evidence>
<protein>
    <submittedName>
        <fullName evidence="2">Uncharacterized protein</fullName>
    </submittedName>
</protein>
<feature type="chain" id="PRO_5010292980" evidence="1">
    <location>
        <begin position="27"/>
        <end position="128"/>
    </location>
</feature>
<evidence type="ECO:0000256" key="1">
    <source>
        <dbReference type="SAM" id="SignalP"/>
    </source>
</evidence>
<proteinExistence type="predicted"/>
<organism evidence="2 3">
    <name type="scientific">Nitrosospira multiformis</name>
    <dbReference type="NCBI Taxonomy" id="1231"/>
    <lineage>
        <taxon>Bacteria</taxon>
        <taxon>Pseudomonadati</taxon>
        <taxon>Pseudomonadota</taxon>
        <taxon>Betaproteobacteria</taxon>
        <taxon>Nitrosomonadales</taxon>
        <taxon>Nitrosomonadaceae</taxon>
        <taxon>Nitrosospira</taxon>
    </lineage>
</organism>
<gene>
    <name evidence="2" type="ORF">SAMN05216404_102114</name>
</gene>
<feature type="signal peptide" evidence="1">
    <location>
        <begin position="1"/>
        <end position="26"/>
    </location>
</feature>
<evidence type="ECO:0000313" key="3">
    <source>
        <dbReference type="Proteomes" id="UP000183898"/>
    </source>
</evidence>
<keyword evidence="1" id="KW-0732">Signal</keyword>
<reference evidence="2 3" key="1">
    <citation type="submission" date="2016-10" db="EMBL/GenBank/DDBJ databases">
        <authorList>
            <person name="de Groot N.N."/>
        </authorList>
    </citation>
    <scope>NUCLEOTIDE SEQUENCE [LARGE SCALE GENOMIC DNA]</scope>
    <source>
        <strain evidence="2 3">Nl18</strain>
    </source>
</reference>
<dbReference type="EMBL" id="FOCT01000002">
    <property type="protein sequence ID" value="SEN00696.1"/>
    <property type="molecule type" value="Genomic_DNA"/>
</dbReference>
<name>A0A1H8D0D1_9PROT</name>
<dbReference type="AlphaFoldDB" id="A0A1H8D0D1"/>
<sequence>MKRNSKFDLWPLCFLCFISFTTNVQAECKPNLGENHTWRFSAYAKKDCIDIIGSWHEGSCADNTWSKCYNIKTNSGVDSYMWLALHSIKIRLYKDNSCKEALNTFATDRIVPDTEERRYSSFRVYCDI</sequence>
<accession>A0A1H8D0D1</accession>